<dbReference type="NCBIfam" id="NF033788">
    <property type="entry name" value="HTH_metalloreg"/>
    <property type="match status" value="1"/>
</dbReference>
<keyword evidence="1" id="KW-0805">Transcription regulation</keyword>
<dbReference type="CDD" id="cd00090">
    <property type="entry name" value="HTH_ARSR"/>
    <property type="match status" value="1"/>
</dbReference>
<evidence type="ECO:0000256" key="1">
    <source>
        <dbReference type="ARBA" id="ARBA00023015"/>
    </source>
</evidence>
<dbReference type="PRINTS" id="PR00778">
    <property type="entry name" value="HTHARSR"/>
</dbReference>
<dbReference type="InterPro" id="IPR011991">
    <property type="entry name" value="ArsR-like_HTH"/>
</dbReference>
<protein>
    <submittedName>
        <fullName evidence="5">Metalloregulator ArsR/SmtB family transcription factor</fullName>
    </submittedName>
</protein>
<dbReference type="SMART" id="SM00418">
    <property type="entry name" value="HTH_ARSR"/>
    <property type="match status" value="1"/>
</dbReference>
<dbReference type="InterPro" id="IPR036390">
    <property type="entry name" value="WH_DNA-bd_sf"/>
</dbReference>
<reference evidence="5" key="1">
    <citation type="submission" date="2022-10" db="EMBL/GenBank/DDBJ databases">
        <title>WGS of marine actinomycetes from Thailand.</title>
        <authorList>
            <person name="Thawai C."/>
        </authorList>
    </citation>
    <scope>NUCLEOTIDE SEQUENCE</scope>
    <source>
        <strain evidence="5">SW21</strain>
    </source>
</reference>
<dbReference type="SUPFAM" id="SSF46785">
    <property type="entry name" value="Winged helix' DNA-binding domain"/>
    <property type="match status" value="1"/>
</dbReference>
<organism evidence="5 6">
    <name type="scientific">Gordonia aquimaris</name>
    <dbReference type="NCBI Taxonomy" id="2984863"/>
    <lineage>
        <taxon>Bacteria</taxon>
        <taxon>Bacillati</taxon>
        <taxon>Actinomycetota</taxon>
        <taxon>Actinomycetes</taxon>
        <taxon>Mycobacteriales</taxon>
        <taxon>Gordoniaceae</taxon>
        <taxon>Gordonia</taxon>
    </lineage>
</organism>
<dbReference type="GO" id="GO:0003677">
    <property type="term" value="F:DNA binding"/>
    <property type="evidence" value="ECO:0007669"/>
    <property type="project" value="UniProtKB-KW"/>
</dbReference>
<dbReference type="PANTHER" id="PTHR33154">
    <property type="entry name" value="TRANSCRIPTIONAL REGULATOR, ARSR FAMILY"/>
    <property type="match status" value="1"/>
</dbReference>
<dbReference type="InterPro" id="IPR001845">
    <property type="entry name" value="HTH_ArsR_DNA-bd_dom"/>
</dbReference>
<feature type="domain" description="HTH arsR-type" evidence="4">
    <location>
        <begin position="20"/>
        <end position="114"/>
    </location>
</feature>
<dbReference type="InterPro" id="IPR051081">
    <property type="entry name" value="HTH_MetalResp_TranReg"/>
</dbReference>
<dbReference type="Gene3D" id="1.10.10.10">
    <property type="entry name" value="Winged helix-like DNA-binding domain superfamily/Winged helix DNA-binding domain"/>
    <property type="match status" value="1"/>
</dbReference>
<sequence>MTDETALPRDSRSLHHFVDPDPALLAAATSVFAMLAEPTRLHIVSLLADGETDVSSLTEATGASRTAVSQHLAKLRFTGLVDTRKDGRRVIYRIRDGHLRRLVAEALNFADHQVTGEPTHS</sequence>
<accession>A0A9X3D218</accession>
<keyword evidence="6" id="KW-1185">Reference proteome</keyword>
<dbReference type="InterPro" id="IPR036388">
    <property type="entry name" value="WH-like_DNA-bd_sf"/>
</dbReference>
<gene>
    <name evidence="5" type="ORF">OSB52_05815</name>
</gene>
<keyword evidence="3" id="KW-0804">Transcription</keyword>
<evidence type="ECO:0000259" key="4">
    <source>
        <dbReference type="PROSITE" id="PS50987"/>
    </source>
</evidence>
<dbReference type="Proteomes" id="UP001143347">
    <property type="component" value="Unassembled WGS sequence"/>
</dbReference>
<evidence type="ECO:0000256" key="2">
    <source>
        <dbReference type="ARBA" id="ARBA00023125"/>
    </source>
</evidence>
<evidence type="ECO:0000313" key="5">
    <source>
        <dbReference type="EMBL" id="MCX2963609.1"/>
    </source>
</evidence>
<dbReference type="GO" id="GO:0003700">
    <property type="term" value="F:DNA-binding transcription factor activity"/>
    <property type="evidence" value="ECO:0007669"/>
    <property type="project" value="InterPro"/>
</dbReference>
<dbReference type="PROSITE" id="PS50987">
    <property type="entry name" value="HTH_ARSR_2"/>
    <property type="match status" value="1"/>
</dbReference>
<evidence type="ECO:0000313" key="6">
    <source>
        <dbReference type="Proteomes" id="UP001143347"/>
    </source>
</evidence>
<dbReference type="Pfam" id="PF01022">
    <property type="entry name" value="HTH_5"/>
    <property type="match status" value="1"/>
</dbReference>
<comment type="caution">
    <text evidence="5">The sequence shown here is derived from an EMBL/GenBank/DDBJ whole genome shotgun (WGS) entry which is preliminary data.</text>
</comment>
<keyword evidence="2" id="KW-0238">DNA-binding</keyword>
<dbReference type="PANTHER" id="PTHR33154:SF18">
    <property type="entry name" value="ARSENICAL RESISTANCE OPERON REPRESSOR"/>
    <property type="match status" value="1"/>
</dbReference>
<dbReference type="AlphaFoldDB" id="A0A9X3D218"/>
<evidence type="ECO:0000256" key="3">
    <source>
        <dbReference type="ARBA" id="ARBA00023163"/>
    </source>
</evidence>
<name>A0A9X3D218_9ACTN</name>
<dbReference type="RefSeq" id="WP_266060681.1">
    <property type="nucleotide sequence ID" value="NZ_JAPKFM010000004.1"/>
</dbReference>
<dbReference type="EMBL" id="JAPKFM010000004">
    <property type="protein sequence ID" value="MCX2963609.1"/>
    <property type="molecule type" value="Genomic_DNA"/>
</dbReference>
<proteinExistence type="predicted"/>